<keyword evidence="2" id="KW-1185">Reference proteome</keyword>
<name>A0A133UEG3_9EURY</name>
<accession>A0A133UEG3</accession>
<dbReference type="EMBL" id="LHXO01000149">
    <property type="protein sequence ID" value="KXA92579.1"/>
    <property type="molecule type" value="Genomic_DNA"/>
</dbReference>
<proteinExistence type="predicted"/>
<organism evidence="1 2">
    <name type="scientific">candidate division MSBL1 archaeon SCGC-AAA259E19</name>
    <dbReference type="NCBI Taxonomy" id="1698264"/>
    <lineage>
        <taxon>Archaea</taxon>
        <taxon>Methanobacteriati</taxon>
        <taxon>Methanobacteriota</taxon>
        <taxon>candidate division MSBL1</taxon>
    </lineage>
</organism>
<gene>
    <name evidence="1" type="ORF">AKJ65_07330</name>
</gene>
<dbReference type="AlphaFoldDB" id="A0A133UEG3"/>
<protein>
    <submittedName>
        <fullName evidence="1">Uncharacterized protein</fullName>
    </submittedName>
</protein>
<sequence length="60" mass="7139">MSYEDLGVHLSTVYGWVWKLSFRELTKEERLKLSRDLVRCSLFDQVKPFSSLRSKNVCEK</sequence>
<evidence type="ECO:0000313" key="2">
    <source>
        <dbReference type="Proteomes" id="UP000070284"/>
    </source>
</evidence>
<comment type="caution">
    <text evidence="1">The sequence shown here is derived from an EMBL/GenBank/DDBJ whole genome shotgun (WGS) entry which is preliminary data.</text>
</comment>
<reference evidence="1 2" key="1">
    <citation type="journal article" date="2016" name="Sci. Rep.">
        <title>Metabolic traits of an uncultured archaeal lineage -MSBL1- from brine pools of the Red Sea.</title>
        <authorList>
            <person name="Mwirichia R."/>
            <person name="Alam I."/>
            <person name="Rashid M."/>
            <person name="Vinu M."/>
            <person name="Ba-Alawi W."/>
            <person name="Anthony Kamau A."/>
            <person name="Kamanda Ngugi D."/>
            <person name="Goker M."/>
            <person name="Klenk H.P."/>
            <person name="Bajic V."/>
            <person name="Stingl U."/>
        </authorList>
    </citation>
    <scope>NUCLEOTIDE SEQUENCE [LARGE SCALE GENOMIC DNA]</scope>
    <source>
        <strain evidence="1">SCGC-AAA259E19</strain>
    </source>
</reference>
<evidence type="ECO:0000313" key="1">
    <source>
        <dbReference type="EMBL" id="KXA92579.1"/>
    </source>
</evidence>
<dbReference type="Proteomes" id="UP000070284">
    <property type="component" value="Unassembled WGS sequence"/>
</dbReference>